<reference evidence="1 2" key="1">
    <citation type="submission" date="2016-12" db="EMBL/GenBank/DDBJ databases">
        <title>The draft genome sequence of Actinophytocola xinjiangensis.</title>
        <authorList>
            <person name="Wang W."/>
            <person name="Yuan L."/>
        </authorList>
    </citation>
    <scope>NUCLEOTIDE SEQUENCE [LARGE SCALE GENOMIC DNA]</scope>
    <source>
        <strain evidence="1 2">CGMCC 4.4663</strain>
    </source>
</reference>
<proteinExistence type="predicted"/>
<dbReference type="EMBL" id="MSIF01000019">
    <property type="protein sequence ID" value="OLF06828.1"/>
    <property type="molecule type" value="Genomic_DNA"/>
</dbReference>
<dbReference type="CDD" id="cd00448">
    <property type="entry name" value="YjgF_YER057c_UK114_family"/>
    <property type="match status" value="1"/>
</dbReference>
<dbReference type="GO" id="GO:0005829">
    <property type="term" value="C:cytosol"/>
    <property type="evidence" value="ECO:0007669"/>
    <property type="project" value="TreeGrafter"/>
</dbReference>
<comment type="caution">
    <text evidence="1">The sequence shown here is derived from an EMBL/GenBank/DDBJ whole genome shotgun (WGS) entry which is preliminary data.</text>
</comment>
<dbReference type="InterPro" id="IPR006175">
    <property type="entry name" value="YjgF/YER057c/UK114"/>
</dbReference>
<dbReference type="Gene3D" id="3.30.1330.40">
    <property type="entry name" value="RutC-like"/>
    <property type="match status" value="1"/>
</dbReference>
<organism evidence="1 2">
    <name type="scientific">Actinophytocola xinjiangensis</name>
    <dbReference type="NCBI Taxonomy" id="485602"/>
    <lineage>
        <taxon>Bacteria</taxon>
        <taxon>Bacillati</taxon>
        <taxon>Actinomycetota</taxon>
        <taxon>Actinomycetes</taxon>
        <taxon>Pseudonocardiales</taxon>
        <taxon>Pseudonocardiaceae</taxon>
    </lineage>
</organism>
<dbReference type="PANTHER" id="PTHR11803:SF39">
    <property type="entry name" value="2-IMINOBUTANOATE_2-IMINOPROPANOATE DEAMINASE"/>
    <property type="match status" value="1"/>
</dbReference>
<dbReference type="SUPFAM" id="SSF55298">
    <property type="entry name" value="YjgF-like"/>
    <property type="match status" value="1"/>
</dbReference>
<dbReference type="PANTHER" id="PTHR11803">
    <property type="entry name" value="2-IMINOBUTANOATE/2-IMINOPROPANOATE DEAMINASE RIDA"/>
    <property type="match status" value="1"/>
</dbReference>
<gene>
    <name evidence="1" type="ORF">BLA60_30230</name>
</gene>
<protein>
    <submittedName>
        <fullName evidence="1">Enamine deaminase RidA</fullName>
    </submittedName>
</protein>
<dbReference type="GO" id="GO:0019239">
    <property type="term" value="F:deaminase activity"/>
    <property type="evidence" value="ECO:0007669"/>
    <property type="project" value="TreeGrafter"/>
</dbReference>
<evidence type="ECO:0000313" key="1">
    <source>
        <dbReference type="EMBL" id="OLF06828.1"/>
    </source>
</evidence>
<dbReference type="Proteomes" id="UP000185696">
    <property type="component" value="Unassembled WGS sequence"/>
</dbReference>
<dbReference type="AlphaFoldDB" id="A0A7Z0WGT8"/>
<dbReference type="OrthoDB" id="9799840at2"/>
<name>A0A7Z0WGT8_9PSEU</name>
<dbReference type="Pfam" id="PF01042">
    <property type="entry name" value="Ribonuc_L-PSP"/>
    <property type="match status" value="1"/>
</dbReference>
<accession>A0A7Z0WGT8</accession>
<dbReference type="InterPro" id="IPR035959">
    <property type="entry name" value="RutC-like_sf"/>
</dbReference>
<keyword evidence="2" id="KW-1185">Reference proteome</keyword>
<evidence type="ECO:0000313" key="2">
    <source>
        <dbReference type="Proteomes" id="UP000185696"/>
    </source>
</evidence>
<sequence length="121" mass="12849">MSGVSDSNHPYSPAVVAGGLVFVSGSLPLLPDGTVVKGGRAAFDAAVENLKERMAHVGARLEDMVKLTYFVTDISLRDVANDQFIDLWAHPRPARTVVGVAELPYGCEVELDAVVRAPVTS</sequence>